<dbReference type="EMBL" id="JBJKBG010000006">
    <property type="protein sequence ID" value="KAL3736063.1"/>
    <property type="molecule type" value="Genomic_DNA"/>
</dbReference>
<evidence type="ECO:0000256" key="1">
    <source>
        <dbReference type="SAM" id="MobiDB-lite"/>
    </source>
</evidence>
<reference evidence="2 3" key="1">
    <citation type="submission" date="2024-11" db="EMBL/GenBank/DDBJ databases">
        <title>Chromosome-level genome assembly of Eucalyptus globulus Labill. provides insights into its genome evolution.</title>
        <authorList>
            <person name="Li X."/>
        </authorList>
    </citation>
    <scope>NUCLEOTIDE SEQUENCE [LARGE SCALE GENOMIC DNA]</scope>
    <source>
        <strain evidence="2">CL2024</strain>
        <tissue evidence="2">Fresh tender leaves</tissue>
    </source>
</reference>
<feature type="compositionally biased region" description="Basic and acidic residues" evidence="1">
    <location>
        <begin position="1"/>
        <end position="17"/>
    </location>
</feature>
<organism evidence="2 3">
    <name type="scientific">Eucalyptus globulus</name>
    <name type="common">Tasmanian blue gum</name>
    <dbReference type="NCBI Taxonomy" id="34317"/>
    <lineage>
        <taxon>Eukaryota</taxon>
        <taxon>Viridiplantae</taxon>
        <taxon>Streptophyta</taxon>
        <taxon>Embryophyta</taxon>
        <taxon>Tracheophyta</taxon>
        <taxon>Spermatophyta</taxon>
        <taxon>Magnoliopsida</taxon>
        <taxon>eudicotyledons</taxon>
        <taxon>Gunneridae</taxon>
        <taxon>Pentapetalae</taxon>
        <taxon>rosids</taxon>
        <taxon>malvids</taxon>
        <taxon>Myrtales</taxon>
        <taxon>Myrtaceae</taxon>
        <taxon>Myrtoideae</taxon>
        <taxon>Eucalypteae</taxon>
        <taxon>Eucalyptus</taxon>
    </lineage>
</organism>
<name>A0ABD3K8U0_EUCGL</name>
<dbReference type="Proteomes" id="UP001634007">
    <property type="component" value="Unassembled WGS sequence"/>
</dbReference>
<protein>
    <submittedName>
        <fullName evidence="2">Uncharacterized protein</fullName>
    </submittedName>
</protein>
<feature type="region of interest" description="Disordered" evidence="1">
    <location>
        <begin position="1"/>
        <end position="23"/>
    </location>
</feature>
<dbReference type="AlphaFoldDB" id="A0ABD3K8U0"/>
<gene>
    <name evidence="2" type="ORF">ACJRO7_025071</name>
</gene>
<evidence type="ECO:0000313" key="2">
    <source>
        <dbReference type="EMBL" id="KAL3736063.1"/>
    </source>
</evidence>
<comment type="caution">
    <text evidence="2">The sequence shown here is derived from an EMBL/GenBank/DDBJ whole genome shotgun (WGS) entry which is preliminary data.</text>
</comment>
<proteinExistence type="predicted"/>
<keyword evidence="3" id="KW-1185">Reference proteome</keyword>
<evidence type="ECO:0000313" key="3">
    <source>
        <dbReference type="Proteomes" id="UP001634007"/>
    </source>
</evidence>
<sequence>MRHRDQGRDRVPSRHELSSNVASPTPVGGTIILRLEAMEKIWPPLTASDETLDLLASAQIRSRLLDEATLCLRNHGSSPSLHLSSSSRHEWLGTSAQPSWETLSSGFTPQHDLRILQR</sequence>
<accession>A0ABD3K8U0</accession>